<dbReference type="EMBL" id="HBGA01056530">
    <property type="protein sequence ID" value="CAD9009721.1"/>
    <property type="molecule type" value="Transcribed_RNA"/>
</dbReference>
<name>A0A7S1IEH9_9EUGL</name>
<sequence length="113" mass="12326">MPQLDLEWVRRWSAVGLERVRSGSGVGAVQSGSRVCLEQVHSGSGTGLVWGYKMGLEWVHSVPTRNLHSHFTLSPSRHVTPPMDVFPFCLCRGLVAGHSGDHPDPPALTKAQM</sequence>
<reference evidence="1" key="1">
    <citation type="submission" date="2021-01" db="EMBL/GenBank/DDBJ databases">
        <authorList>
            <person name="Corre E."/>
            <person name="Pelletier E."/>
            <person name="Niang G."/>
            <person name="Scheremetjew M."/>
            <person name="Finn R."/>
            <person name="Kale V."/>
            <person name="Holt S."/>
            <person name="Cochrane G."/>
            <person name="Meng A."/>
            <person name="Brown T."/>
            <person name="Cohen L."/>
        </authorList>
    </citation>
    <scope>NUCLEOTIDE SEQUENCE</scope>
    <source>
        <strain evidence="1">NIES-381</strain>
    </source>
</reference>
<proteinExistence type="predicted"/>
<organism evidence="1">
    <name type="scientific">Eutreptiella gymnastica</name>
    <dbReference type="NCBI Taxonomy" id="73025"/>
    <lineage>
        <taxon>Eukaryota</taxon>
        <taxon>Discoba</taxon>
        <taxon>Euglenozoa</taxon>
        <taxon>Euglenida</taxon>
        <taxon>Spirocuta</taxon>
        <taxon>Euglenophyceae</taxon>
        <taxon>Eutreptiales</taxon>
        <taxon>Eutreptiaceae</taxon>
        <taxon>Eutreptiella</taxon>
    </lineage>
</organism>
<accession>A0A7S1IEH9</accession>
<protein>
    <submittedName>
        <fullName evidence="1">Uncharacterized protein</fullName>
    </submittedName>
</protein>
<evidence type="ECO:0000313" key="1">
    <source>
        <dbReference type="EMBL" id="CAD9009721.1"/>
    </source>
</evidence>
<gene>
    <name evidence="1" type="ORF">EGYM00392_LOCUS20816</name>
</gene>
<dbReference type="AlphaFoldDB" id="A0A7S1IEH9"/>